<dbReference type="Pfam" id="PF04972">
    <property type="entry name" value="BON"/>
    <property type="match status" value="1"/>
</dbReference>
<comment type="caution">
    <text evidence="2">The sequence shown here is derived from an EMBL/GenBank/DDBJ whole genome shotgun (WGS) entry which is preliminary data.</text>
</comment>
<evidence type="ECO:0000259" key="1">
    <source>
        <dbReference type="PROSITE" id="PS50914"/>
    </source>
</evidence>
<dbReference type="Proteomes" id="UP001165042">
    <property type="component" value="Unassembled WGS sequence"/>
</dbReference>
<feature type="domain" description="BON" evidence="1">
    <location>
        <begin position="15"/>
        <end position="83"/>
    </location>
</feature>
<reference evidence="2" key="1">
    <citation type="submission" date="2023-02" db="EMBL/GenBank/DDBJ databases">
        <title>Actinokineospora globicatena NBRC 15670.</title>
        <authorList>
            <person name="Ichikawa N."/>
            <person name="Sato H."/>
            <person name="Tonouchi N."/>
        </authorList>
    </citation>
    <scope>NUCLEOTIDE SEQUENCE</scope>
    <source>
        <strain evidence="2">NBRC 15670</strain>
    </source>
</reference>
<dbReference type="EMBL" id="BSSD01000001">
    <property type="protein sequence ID" value="GLW90122.1"/>
    <property type="molecule type" value="Genomic_DNA"/>
</dbReference>
<protein>
    <recommendedName>
        <fullName evidence="1">BON domain-containing protein</fullName>
    </recommendedName>
</protein>
<gene>
    <name evidence="2" type="ORF">Aglo03_09380</name>
</gene>
<evidence type="ECO:0000313" key="3">
    <source>
        <dbReference type="Proteomes" id="UP001165042"/>
    </source>
</evidence>
<dbReference type="RefSeq" id="WP_285607871.1">
    <property type="nucleotide sequence ID" value="NZ_BSSD01000001.1"/>
</dbReference>
<evidence type="ECO:0000313" key="2">
    <source>
        <dbReference type="EMBL" id="GLW90122.1"/>
    </source>
</evidence>
<accession>A0A9W6V677</accession>
<organism evidence="2 3">
    <name type="scientific">Actinokineospora globicatena</name>
    <dbReference type="NCBI Taxonomy" id="103729"/>
    <lineage>
        <taxon>Bacteria</taxon>
        <taxon>Bacillati</taxon>
        <taxon>Actinomycetota</taxon>
        <taxon>Actinomycetes</taxon>
        <taxon>Pseudonocardiales</taxon>
        <taxon>Pseudonocardiaceae</taxon>
        <taxon>Actinokineospora</taxon>
    </lineage>
</organism>
<dbReference type="PROSITE" id="PS50914">
    <property type="entry name" value="BON"/>
    <property type="match status" value="1"/>
</dbReference>
<dbReference type="AlphaFoldDB" id="A0A9W6V677"/>
<dbReference type="Gene3D" id="3.30.1340.30">
    <property type="match status" value="1"/>
</dbReference>
<dbReference type="InterPro" id="IPR007055">
    <property type="entry name" value="BON_dom"/>
</dbReference>
<sequence>MTTTSPCEGTGRRSDQDILDEIEDVALPSIAGVDTSLVRAAVDNGRVLLVGRLDWDSHAPLVGHVVAGVPGVVAVANRIRCTWDDVTRFPRHPHLPRRWGWRC</sequence>
<name>A0A9W6V677_9PSEU</name>
<proteinExistence type="predicted"/>
<keyword evidence="3" id="KW-1185">Reference proteome</keyword>